<dbReference type="GeneID" id="108836760"/>
<dbReference type="RefSeq" id="XP_056857561.1">
    <property type="nucleotide sequence ID" value="XM_057001581.1"/>
</dbReference>
<evidence type="ECO:0000313" key="3">
    <source>
        <dbReference type="RefSeq" id="XP_056857561.1"/>
    </source>
</evidence>
<organism evidence="2 3">
    <name type="scientific">Raphanus sativus</name>
    <name type="common">Radish</name>
    <name type="synonym">Raphanus raphanistrum var. sativus</name>
    <dbReference type="NCBI Taxonomy" id="3726"/>
    <lineage>
        <taxon>Eukaryota</taxon>
        <taxon>Viridiplantae</taxon>
        <taxon>Streptophyta</taxon>
        <taxon>Embryophyta</taxon>
        <taxon>Tracheophyta</taxon>
        <taxon>Spermatophyta</taxon>
        <taxon>Magnoliopsida</taxon>
        <taxon>eudicotyledons</taxon>
        <taxon>Gunneridae</taxon>
        <taxon>Pentapetalae</taxon>
        <taxon>rosids</taxon>
        <taxon>malvids</taxon>
        <taxon>Brassicales</taxon>
        <taxon>Brassicaceae</taxon>
        <taxon>Brassiceae</taxon>
        <taxon>Raphanus</taxon>
    </lineage>
</organism>
<feature type="non-terminal residue" evidence="3">
    <location>
        <position position="287"/>
    </location>
</feature>
<proteinExistence type="predicted"/>
<sequence>MGDAVHGPLPVQNQLMKVIQSLNEQLTRLEQGSKPVGPQPQGERLPKGESRCWKAPEAAYVEPKPPDPSWITPPQNPCTHNFLLNFYSDDYKGADKTKLYTFSGRRNYLDWERNLDEWFYYNNILKKERLAYAIDQLRDEALKWWVQEEDDIRFCKEPPITTWRDLREIMRDKYAKKYTNSQIKELYPRRYPTHSSKKAELKSKTPTQKVPAKAEQQTEKHKQFCPTKQLLVETSLEKKTDLSMMRIKEHEEEAQGVTFVMGQKMVQDTMQSMLLKEAKPVIRVSHQ</sequence>
<evidence type="ECO:0000313" key="2">
    <source>
        <dbReference type="Proteomes" id="UP000504610"/>
    </source>
</evidence>
<feature type="region of interest" description="Disordered" evidence="1">
    <location>
        <begin position="29"/>
        <end position="49"/>
    </location>
</feature>
<accession>A0A9W3D170</accession>
<keyword evidence="2" id="KW-1185">Reference proteome</keyword>
<name>A0A9W3D170_RAPSA</name>
<dbReference type="OrthoDB" id="1114112at2759"/>
<dbReference type="AlphaFoldDB" id="A0A9W3D170"/>
<feature type="region of interest" description="Disordered" evidence="1">
    <location>
        <begin position="191"/>
        <end position="221"/>
    </location>
</feature>
<dbReference type="Proteomes" id="UP000504610">
    <property type="component" value="Unplaced"/>
</dbReference>
<reference evidence="3" key="1">
    <citation type="submission" date="2025-08" db="UniProtKB">
        <authorList>
            <consortium name="RefSeq"/>
        </authorList>
    </citation>
    <scope>IDENTIFICATION</scope>
    <source>
        <tissue evidence="3">Leaf</tissue>
    </source>
</reference>
<evidence type="ECO:0000256" key="1">
    <source>
        <dbReference type="SAM" id="MobiDB-lite"/>
    </source>
</evidence>
<protein>
    <submittedName>
        <fullName evidence="3">Uncharacterized protein LOC108836760</fullName>
    </submittedName>
</protein>
<gene>
    <name evidence="3" type="primary">LOC108836760</name>
</gene>
<dbReference type="KEGG" id="rsz:108836760"/>